<dbReference type="GO" id="GO:0005524">
    <property type="term" value="F:ATP binding"/>
    <property type="evidence" value="ECO:0007669"/>
    <property type="project" value="UniProtKB-UniRule"/>
</dbReference>
<dbReference type="PROSITE" id="PS50011">
    <property type="entry name" value="PROTEIN_KINASE_DOM"/>
    <property type="match status" value="1"/>
</dbReference>
<dbReference type="InterPro" id="IPR050823">
    <property type="entry name" value="Plant_Ser_Thr_Prot_Kinase"/>
</dbReference>
<keyword evidence="15" id="KW-1185">Reference proteome</keyword>
<evidence type="ECO:0000256" key="4">
    <source>
        <dbReference type="ARBA" id="ARBA00022527"/>
    </source>
</evidence>
<dbReference type="Gramene" id="rna-AYBTSS11_LOCUS10723">
    <property type="protein sequence ID" value="CAJ1942215.1"/>
    <property type="gene ID" value="gene-AYBTSS11_LOCUS10723"/>
</dbReference>
<keyword evidence="5" id="KW-0808">Transferase</keyword>
<comment type="catalytic activity">
    <reaction evidence="10">
        <text>L-seryl-[protein] + ATP = O-phospho-L-seryl-[protein] + ADP + H(+)</text>
        <dbReference type="Rhea" id="RHEA:17989"/>
        <dbReference type="Rhea" id="RHEA-COMP:9863"/>
        <dbReference type="Rhea" id="RHEA-COMP:11604"/>
        <dbReference type="ChEBI" id="CHEBI:15378"/>
        <dbReference type="ChEBI" id="CHEBI:29999"/>
        <dbReference type="ChEBI" id="CHEBI:30616"/>
        <dbReference type="ChEBI" id="CHEBI:83421"/>
        <dbReference type="ChEBI" id="CHEBI:456216"/>
        <dbReference type="EC" id="2.7.11.1"/>
    </reaction>
</comment>
<dbReference type="Pfam" id="PF07714">
    <property type="entry name" value="PK_Tyr_Ser-Thr"/>
    <property type="match status" value="1"/>
</dbReference>
<dbReference type="PROSITE" id="PS00108">
    <property type="entry name" value="PROTEIN_KINASE_ST"/>
    <property type="match status" value="1"/>
</dbReference>
<evidence type="ECO:0000256" key="9">
    <source>
        <dbReference type="ARBA" id="ARBA00047899"/>
    </source>
</evidence>
<evidence type="ECO:0000313" key="15">
    <source>
        <dbReference type="Proteomes" id="UP001189624"/>
    </source>
</evidence>
<keyword evidence="6 11" id="KW-0547">Nucleotide-binding</keyword>
<evidence type="ECO:0000256" key="1">
    <source>
        <dbReference type="ARBA" id="ARBA00004236"/>
    </source>
</evidence>
<dbReference type="Proteomes" id="UP001189624">
    <property type="component" value="Chromosome 3"/>
</dbReference>
<name>A0AA86S5B9_9FABA</name>
<evidence type="ECO:0000256" key="12">
    <source>
        <dbReference type="RuleBase" id="RU000304"/>
    </source>
</evidence>
<evidence type="ECO:0000256" key="7">
    <source>
        <dbReference type="ARBA" id="ARBA00022777"/>
    </source>
</evidence>
<dbReference type="InterPro" id="IPR001245">
    <property type="entry name" value="Ser-Thr/Tyr_kinase_cat_dom"/>
</dbReference>
<comment type="catalytic activity">
    <reaction evidence="9">
        <text>L-threonyl-[protein] + ATP = O-phospho-L-threonyl-[protein] + ADP + H(+)</text>
        <dbReference type="Rhea" id="RHEA:46608"/>
        <dbReference type="Rhea" id="RHEA-COMP:11060"/>
        <dbReference type="Rhea" id="RHEA-COMP:11605"/>
        <dbReference type="ChEBI" id="CHEBI:15378"/>
        <dbReference type="ChEBI" id="CHEBI:30013"/>
        <dbReference type="ChEBI" id="CHEBI:30616"/>
        <dbReference type="ChEBI" id="CHEBI:61977"/>
        <dbReference type="ChEBI" id="CHEBI:456216"/>
        <dbReference type="EC" id="2.7.11.1"/>
    </reaction>
</comment>
<sequence length="395" mass="44538">MCTINEPPSIFRQVLYFFQPFLNSSQNITWVTPLFLQFLFSHHGFDLVPPFSASPSTHNSDGKRFLPLPPPDARTLKWPNLVVFSFEDLKYATRNFKSDTLIGEGGFGRVYKGWLDENTLTPTKPGSGIVVAIKRLSKKSSQGFQEWQSEISLLGRVSHPNLVKLLGYCWDEDEFLLVYEFMPNTHLWNHLFLIDPDKEPLSWSNRLKIAIGAARGLAFLHSSENQVIHRDFKSINILLDANYNAKLSDFGLARLGPSEGNTHVSTRIMGTYGYAAPEYIATGNLYVKSDVYGFGVVLLEILTGMRALDPERPSGQQILVEWTKPCLSSKKKLKTIMDGRIEGQYSLEAAFEAAQLTLKCLQSDPHLRPSMEEVLEELEAIQLVHNPQLSPSPFS</sequence>
<evidence type="ECO:0000256" key="5">
    <source>
        <dbReference type="ARBA" id="ARBA00022679"/>
    </source>
</evidence>
<dbReference type="FunFam" id="1.10.510.10:FF:000095">
    <property type="entry name" value="protein STRUBBELIG-RECEPTOR FAMILY 8"/>
    <property type="match status" value="1"/>
</dbReference>
<dbReference type="FunFam" id="3.30.200.20:FF:000228">
    <property type="entry name" value="Serine/threonine-protein kinase BIK1"/>
    <property type="match status" value="1"/>
</dbReference>
<evidence type="ECO:0000256" key="10">
    <source>
        <dbReference type="ARBA" id="ARBA00048679"/>
    </source>
</evidence>
<dbReference type="CDD" id="cd14066">
    <property type="entry name" value="STKc_IRAK"/>
    <property type="match status" value="1"/>
</dbReference>
<evidence type="ECO:0000256" key="6">
    <source>
        <dbReference type="ARBA" id="ARBA00022741"/>
    </source>
</evidence>
<keyword evidence="3" id="KW-1003">Cell membrane</keyword>
<dbReference type="InterPro" id="IPR000719">
    <property type="entry name" value="Prot_kinase_dom"/>
</dbReference>
<dbReference type="GO" id="GO:0004674">
    <property type="term" value="F:protein serine/threonine kinase activity"/>
    <property type="evidence" value="ECO:0007669"/>
    <property type="project" value="UniProtKB-KW"/>
</dbReference>
<feature type="binding site" evidence="11">
    <location>
        <position position="134"/>
    </location>
    <ligand>
        <name>ATP</name>
        <dbReference type="ChEBI" id="CHEBI:30616"/>
    </ligand>
</feature>
<keyword evidence="7" id="KW-0418">Kinase</keyword>
<proteinExistence type="inferred from homology"/>
<comment type="similarity">
    <text evidence="12">Belongs to the protein kinase superfamily.</text>
</comment>
<dbReference type="GO" id="GO:0005886">
    <property type="term" value="C:plasma membrane"/>
    <property type="evidence" value="ECO:0007669"/>
    <property type="project" value="UniProtKB-SubCell"/>
</dbReference>
<dbReference type="EC" id="2.7.11.1" evidence="2"/>
<evidence type="ECO:0000259" key="13">
    <source>
        <dbReference type="PROSITE" id="PS50011"/>
    </source>
</evidence>
<evidence type="ECO:0000256" key="11">
    <source>
        <dbReference type="PROSITE-ProRule" id="PRU10141"/>
    </source>
</evidence>
<feature type="domain" description="Protein kinase" evidence="13">
    <location>
        <begin position="96"/>
        <end position="389"/>
    </location>
</feature>
<keyword evidence="8 11" id="KW-0067">ATP-binding</keyword>
<keyword evidence="4 12" id="KW-0723">Serine/threonine-protein kinase</keyword>
<accession>A0AA86S5B9</accession>
<dbReference type="PANTHER" id="PTHR45621">
    <property type="entry name" value="OS01G0588500 PROTEIN-RELATED"/>
    <property type="match status" value="1"/>
</dbReference>
<dbReference type="InterPro" id="IPR008271">
    <property type="entry name" value="Ser/Thr_kinase_AS"/>
</dbReference>
<reference evidence="14" key="1">
    <citation type="submission" date="2023-10" db="EMBL/GenBank/DDBJ databases">
        <authorList>
            <person name="Domelevo Entfellner J.-B."/>
        </authorList>
    </citation>
    <scope>NUCLEOTIDE SEQUENCE</scope>
</reference>
<dbReference type="PROSITE" id="PS00107">
    <property type="entry name" value="PROTEIN_KINASE_ATP"/>
    <property type="match status" value="1"/>
</dbReference>
<dbReference type="InterPro" id="IPR017441">
    <property type="entry name" value="Protein_kinase_ATP_BS"/>
</dbReference>
<dbReference type="InterPro" id="IPR011009">
    <property type="entry name" value="Kinase-like_dom_sf"/>
</dbReference>
<dbReference type="SUPFAM" id="SSF56112">
    <property type="entry name" value="Protein kinase-like (PK-like)"/>
    <property type="match status" value="1"/>
</dbReference>
<dbReference type="Gene3D" id="3.30.200.20">
    <property type="entry name" value="Phosphorylase Kinase, domain 1"/>
    <property type="match status" value="1"/>
</dbReference>
<evidence type="ECO:0000256" key="8">
    <source>
        <dbReference type="ARBA" id="ARBA00022840"/>
    </source>
</evidence>
<protein>
    <recommendedName>
        <fullName evidence="2">non-specific serine/threonine protein kinase</fullName>
        <ecNumber evidence="2">2.7.11.1</ecNumber>
    </recommendedName>
</protein>
<evidence type="ECO:0000256" key="3">
    <source>
        <dbReference type="ARBA" id="ARBA00022475"/>
    </source>
</evidence>
<gene>
    <name evidence="14" type="ORF">AYBTSS11_LOCUS10723</name>
</gene>
<keyword evidence="3" id="KW-0472">Membrane</keyword>
<organism evidence="14 15">
    <name type="scientific">Sphenostylis stenocarpa</name>
    <dbReference type="NCBI Taxonomy" id="92480"/>
    <lineage>
        <taxon>Eukaryota</taxon>
        <taxon>Viridiplantae</taxon>
        <taxon>Streptophyta</taxon>
        <taxon>Embryophyta</taxon>
        <taxon>Tracheophyta</taxon>
        <taxon>Spermatophyta</taxon>
        <taxon>Magnoliopsida</taxon>
        <taxon>eudicotyledons</taxon>
        <taxon>Gunneridae</taxon>
        <taxon>Pentapetalae</taxon>
        <taxon>rosids</taxon>
        <taxon>fabids</taxon>
        <taxon>Fabales</taxon>
        <taxon>Fabaceae</taxon>
        <taxon>Papilionoideae</taxon>
        <taxon>50 kb inversion clade</taxon>
        <taxon>NPAAA clade</taxon>
        <taxon>indigoferoid/millettioid clade</taxon>
        <taxon>Phaseoleae</taxon>
        <taxon>Sphenostylis</taxon>
    </lineage>
</organism>
<evidence type="ECO:0000256" key="2">
    <source>
        <dbReference type="ARBA" id="ARBA00012513"/>
    </source>
</evidence>
<evidence type="ECO:0000313" key="14">
    <source>
        <dbReference type="EMBL" id="CAJ1942215.1"/>
    </source>
</evidence>
<comment type="subcellular location">
    <subcellularLocation>
        <location evidence="1">Cell membrane</location>
    </subcellularLocation>
</comment>
<dbReference type="AlphaFoldDB" id="A0AA86S5B9"/>
<dbReference type="EMBL" id="OY731400">
    <property type="protein sequence ID" value="CAJ1942215.1"/>
    <property type="molecule type" value="Genomic_DNA"/>
</dbReference>
<dbReference type="Gene3D" id="1.10.510.10">
    <property type="entry name" value="Transferase(Phosphotransferase) domain 1"/>
    <property type="match status" value="1"/>
</dbReference>